<keyword evidence="2" id="KW-1185">Reference proteome</keyword>
<sequence length="171" mass="19662">MMYKSPYYQVTYGLKSRYKGKKNTELLSLLQFDWPVSRYILEKISECFSCESNLEDEQIYQIIEKALSRYGEAVYFKNGEKMPDPMRFAVFLESLISEAASTLGIDVLAKSYIEVNAITDLVVISKEGDSSPGEDTNKEMIRDSLFNLITSHKVKNVLRRAKYENTFMADS</sequence>
<comment type="caution">
    <text evidence="1">The sequence shown here is derived from an EMBL/GenBank/DDBJ whole genome shotgun (WGS) entry which is preliminary data.</text>
</comment>
<evidence type="ECO:0000313" key="1">
    <source>
        <dbReference type="EMBL" id="MCB5162639.1"/>
    </source>
</evidence>
<evidence type="ECO:0000313" key="2">
    <source>
        <dbReference type="Proteomes" id="UP001139095"/>
    </source>
</evidence>
<name>A0A9X1INE1_9GAMM</name>
<organism evidence="1 2">
    <name type="scientific">Marinomonas algarum</name>
    <dbReference type="NCBI Taxonomy" id="2883105"/>
    <lineage>
        <taxon>Bacteria</taxon>
        <taxon>Pseudomonadati</taxon>
        <taxon>Pseudomonadota</taxon>
        <taxon>Gammaproteobacteria</taxon>
        <taxon>Oceanospirillales</taxon>
        <taxon>Oceanospirillaceae</taxon>
        <taxon>Marinomonas</taxon>
    </lineage>
</organism>
<dbReference type="AlphaFoldDB" id="A0A9X1INE1"/>
<dbReference type="EMBL" id="JAJATW010000019">
    <property type="protein sequence ID" value="MCB5162639.1"/>
    <property type="molecule type" value="Genomic_DNA"/>
</dbReference>
<proteinExistence type="predicted"/>
<accession>A0A9X1INE1</accession>
<reference evidence="1" key="1">
    <citation type="submission" date="2021-10" db="EMBL/GenBank/DDBJ databases">
        <title>Marinomonas pontica sp. nov., isolated from the Black Sea.</title>
        <authorList>
            <person name="Zhao L.-H."/>
            <person name="Xue J.-H."/>
        </authorList>
    </citation>
    <scope>NUCLEOTIDE SEQUENCE</scope>
    <source>
        <strain evidence="1">E8</strain>
    </source>
</reference>
<protein>
    <submittedName>
        <fullName evidence="1">Uncharacterized protein</fullName>
    </submittedName>
</protein>
<dbReference type="RefSeq" id="WP_226754985.1">
    <property type="nucleotide sequence ID" value="NZ_JAJATW010000019.1"/>
</dbReference>
<dbReference type="Proteomes" id="UP001139095">
    <property type="component" value="Unassembled WGS sequence"/>
</dbReference>
<gene>
    <name evidence="1" type="ORF">LG368_12115</name>
</gene>